<reference evidence="2 3" key="1">
    <citation type="submission" date="2021-06" db="EMBL/GenBank/DDBJ databases">
        <authorList>
            <person name="Palmer J.M."/>
        </authorList>
    </citation>
    <scope>NUCLEOTIDE SEQUENCE [LARGE SCALE GENOMIC DNA]</scope>
    <source>
        <strain evidence="2 3">XC_2019</strain>
        <tissue evidence="2">Muscle</tissue>
    </source>
</reference>
<evidence type="ECO:0000313" key="3">
    <source>
        <dbReference type="Proteomes" id="UP001434883"/>
    </source>
</evidence>
<keyword evidence="3" id="KW-1185">Reference proteome</keyword>
<evidence type="ECO:0000256" key="1">
    <source>
        <dbReference type="SAM" id="SignalP"/>
    </source>
</evidence>
<organism evidence="2 3">
    <name type="scientific">Xenoophorus captivus</name>
    <dbReference type="NCBI Taxonomy" id="1517983"/>
    <lineage>
        <taxon>Eukaryota</taxon>
        <taxon>Metazoa</taxon>
        <taxon>Chordata</taxon>
        <taxon>Craniata</taxon>
        <taxon>Vertebrata</taxon>
        <taxon>Euteleostomi</taxon>
        <taxon>Actinopterygii</taxon>
        <taxon>Neopterygii</taxon>
        <taxon>Teleostei</taxon>
        <taxon>Neoteleostei</taxon>
        <taxon>Acanthomorphata</taxon>
        <taxon>Ovalentaria</taxon>
        <taxon>Atherinomorphae</taxon>
        <taxon>Cyprinodontiformes</taxon>
        <taxon>Goodeidae</taxon>
        <taxon>Xenoophorus</taxon>
    </lineage>
</organism>
<evidence type="ECO:0000313" key="2">
    <source>
        <dbReference type="EMBL" id="MEQ2196080.1"/>
    </source>
</evidence>
<dbReference type="Proteomes" id="UP001434883">
    <property type="component" value="Unassembled WGS sequence"/>
</dbReference>
<sequence length="60" mass="6591">MAPPSVPRWMLVFVKLPGTAFLSGIHPEPVQLVTPLQEPHGGGLGKEYLHCLQYLDHLSS</sequence>
<proteinExistence type="predicted"/>
<feature type="chain" id="PRO_5047418112" evidence="1">
    <location>
        <begin position="23"/>
        <end position="60"/>
    </location>
</feature>
<accession>A0ABV0QJT8</accession>
<feature type="signal peptide" evidence="1">
    <location>
        <begin position="1"/>
        <end position="22"/>
    </location>
</feature>
<comment type="caution">
    <text evidence="2">The sequence shown here is derived from an EMBL/GenBank/DDBJ whole genome shotgun (WGS) entry which is preliminary data.</text>
</comment>
<gene>
    <name evidence="2" type="ORF">XENOCAPTIV_023642</name>
</gene>
<protein>
    <submittedName>
        <fullName evidence="2">Uncharacterized protein</fullName>
    </submittedName>
</protein>
<keyword evidence="1" id="KW-0732">Signal</keyword>
<dbReference type="EMBL" id="JAHRIN010013817">
    <property type="protein sequence ID" value="MEQ2196080.1"/>
    <property type="molecule type" value="Genomic_DNA"/>
</dbReference>
<name>A0ABV0QJT8_9TELE</name>
<feature type="non-terminal residue" evidence="2">
    <location>
        <position position="60"/>
    </location>
</feature>